<dbReference type="InParanoid" id="J4G328"/>
<keyword evidence="3" id="KW-1185">Reference proteome</keyword>
<protein>
    <recommendedName>
        <fullName evidence="4">F-box domain-containing protein</fullName>
    </recommendedName>
</protein>
<feature type="region of interest" description="Disordered" evidence="1">
    <location>
        <begin position="1"/>
        <end position="24"/>
    </location>
</feature>
<evidence type="ECO:0000313" key="2">
    <source>
        <dbReference type="EMBL" id="CCM00818.1"/>
    </source>
</evidence>
<dbReference type="EMBL" id="HE797006">
    <property type="protein sequence ID" value="CCM00818.1"/>
    <property type="molecule type" value="Genomic_DNA"/>
</dbReference>
<dbReference type="Proteomes" id="UP000006352">
    <property type="component" value="Unassembled WGS sequence"/>
</dbReference>
<dbReference type="OrthoDB" id="2736594at2759"/>
<dbReference type="HOGENOM" id="CLU_036316_0_1_1"/>
<accession>J4G328</accession>
<sequence>MSDEGESVKKDGAVASDNPSVEQQHIVQDSAHIRVSEEYDPQMPSLPIEVWEQVIDLSWEFDSVKACSLTVLLKDKKQVAHMARLVRREPYLKDAVKKVVLMGGDRDFEVLPHFGTFAAMLARQLTRAAKLEVHWAKWQTGLFHPDVFLHMTAFTSITHLRIYFVSFPSVLVFGRFVSALPQLKQLECAHVHFENGSFDKRSPVVRSFPTQFVLDGITGVEGVIDFVVGTTISAKLEELVLWRWGSVSTRDLAAHYERFQRLLQVIGSSLVSFEATLNGMSGKEPESDVKFIGSALNLSSNTNLEVLKLVIQDICAASRGWVDALLKTVSTKKLREVHIVYRWMISNPSLEIVLTALNEEECRRIDDFLTGKQFSKLTQVSFGLYTRQRNHVLPAAQAWWGELSSRFPKLRAKGIFRTTVLVDYMAL</sequence>
<dbReference type="RefSeq" id="XP_012180101.1">
    <property type="nucleotide sequence ID" value="XM_012324711.1"/>
</dbReference>
<gene>
    <name evidence="2" type="ORF">FIBRA_02860</name>
</gene>
<name>J4G328_9APHY</name>
<dbReference type="GeneID" id="24095729"/>
<dbReference type="STRING" id="599839.J4G328"/>
<dbReference type="AlphaFoldDB" id="J4G328"/>
<organism evidence="2 3">
    <name type="scientific">Fibroporia radiculosa</name>
    <dbReference type="NCBI Taxonomy" id="599839"/>
    <lineage>
        <taxon>Eukaryota</taxon>
        <taxon>Fungi</taxon>
        <taxon>Dikarya</taxon>
        <taxon>Basidiomycota</taxon>
        <taxon>Agaricomycotina</taxon>
        <taxon>Agaricomycetes</taxon>
        <taxon>Polyporales</taxon>
        <taxon>Fibroporiaceae</taxon>
        <taxon>Fibroporia</taxon>
    </lineage>
</organism>
<reference evidence="2 3" key="1">
    <citation type="journal article" date="2012" name="Appl. Environ. Microbiol.">
        <title>Short-read sequencing for genomic analysis of the brown rot fungus Fibroporia radiculosa.</title>
        <authorList>
            <person name="Tang J.D."/>
            <person name="Perkins A.D."/>
            <person name="Sonstegard T.S."/>
            <person name="Schroeder S.G."/>
            <person name="Burgess S.C."/>
            <person name="Diehl S.V."/>
        </authorList>
    </citation>
    <scope>NUCLEOTIDE SEQUENCE [LARGE SCALE GENOMIC DNA]</scope>
    <source>
        <strain evidence="2 3">TFFH 294</strain>
    </source>
</reference>
<evidence type="ECO:0008006" key="4">
    <source>
        <dbReference type="Google" id="ProtNLM"/>
    </source>
</evidence>
<evidence type="ECO:0000256" key="1">
    <source>
        <dbReference type="SAM" id="MobiDB-lite"/>
    </source>
</evidence>
<proteinExistence type="predicted"/>
<feature type="compositionally biased region" description="Basic and acidic residues" evidence="1">
    <location>
        <begin position="1"/>
        <end position="12"/>
    </location>
</feature>
<evidence type="ECO:0000313" key="3">
    <source>
        <dbReference type="Proteomes" id="UP000006352"/>
    </source>
</evidence>